<gene>
    <name evidence="1" type="ORF">KFZ73_23065</name>
</gene>
<dbReference type="InterPro" id="IPR036388">
    <property type="entry name" value="WH-like_DNA-bd_sf"/>
</dbReference>
<protein>
    <recommendedName>
        <fullName evidence="3">MarR family transcriptional regulator</fullName>
    </recommendedName>
</protein>
<evidence type="ECO:0008006" key="3">
    <source>
        <dbReference type="Google" id="ProtNLM"/>
    </source>
</evidence>
<dbReference type="RefSeq" id="WP_212555216.1">
    <property type="nucleotide sequence ID" value="NZ_JAGXOE010000108.1"/>
</dbReference>
<dbReference type="Proteomes" id="UP000676853">
    <property type="component" value="Unassembled WGS sequence"/>
</dbReference>
<accession>A0ABS5NII5</accession>
<proteinExistence type="predicted"/>
<dbReference type="SUPFAM" id="SSF46785">
    <property type="entry name" value="Winged helix' DNA-binding domain"/>
    <property type="match status" value="1"/>
</dbReference>
<organism evidence="1 2">
    <name type="scientific">Tsukamurella paurometabola</name>
    <name type="common">Corynebacterium paurometabolum</name>
    <dbReference type="NCBI Taxonomy" id="2061"/>
    <lineage>
        <taxon>Bacteria</taxon>
        <taxon>Bacillati</taxon>
        <taxon>Actinomycetota</taxon>
        <taxon>Actinomycetes</taxon>
        <taxon>Mycobacteriales</taxon>
        <taxon>Tsukamurellaceae</taxon>
        <taxon>Tsukamurella</taxon>
    </lineage>
</organism>
<dbReference type="InterPro" id="IPR036390">
    <property type="entry name" value="WH_DNA-bd_sf"/>
</dbReference>
<evidence type="ECO:0000313" key="1">
    <source>
        <dbReference type="EMBL" id="MBS4104105.1"/>
    </source>
</evidence>
<comment type="caution">
    <text evidence="1">The sequence shown here is derived from an EMBL/GenBank/DDBJ whole genome shotgun (WGS) entry which is preliminary data.</text>
</comment>
<sequence>MGRPKRSEYGPHAYPPNWITILAGVTYWPTPGAIAYQFGFEARYVSDVLNKLVRAELVEKKCQGVFAITELGREELAKGNS</sequence>
<dbReference type="Gene3D" id="1.10.10.10">
    <property type="entry name" value="Winged helix-like DNA-binding domain superfamily/Winged helix DNA-binding domain"/>
    <property type="match status" value="1"/>
</dbReference>
<dbReference type="EMBL" id="JAGXOE010000108">
    <property type="protein sequence ID" value="MBS4104105.1"/>
    <property type="molecule type" value="Genomic_DNA"/>
</dbReference>
<evidence type="ECO:0000313" key="2">
    <source>
        <dbReference type="Proteomes" id="UP000676853"/>
    </source>
</evidence>
<name>A0ABS5NII5_TSUPA</name>
<reference evidence="1 2" key="1">
    <citation type="submission" date="2021-04" db="EMBL/GenBank/DDBJ databases">
        <title>Whole genome sequence analysis of a thiophenic sulfur metabolizing bacteria.</title>
        <authorList>
            <person name="Akhtar N."/>
            <person name="Akram J."/>
            <person name="Aslam A."/>
        </authorList>
    </citation>
    <scope>NUCLEOTIDE SEQUENCE [LARGE SCALE GENOMIC DNA]</scope>
    <source>
        <strain evidence="1 2">3OW</strain>
    </source>
</reference>
<keyword evidence="2" id="KW-1185">Reference proteome</keyword>